<dbReference type="Proteomes" id="UP001240639">
    <property type="component" value="Unassembled WGS sequence"/>
</dbReference>
<accession>A0ABT9HM17</accession>
<gene>
    <name evidence="2" type="ORF">Q9K02_02650</name>
</gene>
<feature type="signal peptide" evidence="1">
    <location>
        <begin position="1"/>
        <end position="21"/>
    </location>
</feature>
<protein>
    <submittedName>
        <fullName evidence="2">Uncharacterized protein</fullName>
    </submittedName>
</protein>
<evidence type="ECO:0000313" key="2">
    <source>
        <dbReference type="EMBL" id="MDP4574040.1"/>
    </source>
</evidence>
<reference evidence="2 3" key="1">
    <citation type="submission" date="2023-08" db="EMBL/GenBank/DDBJ databases">
        <title>genomic of G39.</title>
        <authorList>
            <person name="Wang Y."/>
        </authorList>
    </citation>
    <scope>NUCLEOTIDE SEQUENCE [LARGE SCALE GENOMIC DNA]</scope>
    <source>
        <strain evidence="2 3">G39</strain>
    </source>
</reference>
<comment type="caution">
    <text evidence="2">The sequence shown here is derived from an EMBL/GenBank/DDBJ whole genome shotgun (WGS) entry which is preliminary data.</text>
</comment>
<name>A0ABT9HM17_9SPHN</name>
<evidence type="ECO:0000313" key="3">
    <source>
        <dbReference type="Proteomes" id="UP001240639"/>
    </source>
</evidence>
<dbReference type="PROSITE" id="PS51257">
    <property type="entry name" value="PROKAR_LIPOPROTEIN"/>
    <property type="match status" value="1"/>
</dbReference>
<sequence length="219" mass="24307">MKHLVPLAALLLIACATTAPSETSQDRFWQALTSHCGKAYEGGLASEDARDADWAGKRMVAHWAECSEDRVAIAFHVESDMETAVEQPVWNRSRTWIVTRETISNAAQTTTTRLTLKHDHRHEDGEPDAVTFYGGTTELASGSARGQDFPVDEESIALFRREGLDASLTNVWRIEVDPASDPDARFAYQLTRANDPTRLFRVEIDASTPVTPPPPAWGW</sequence>
<organism evidence="2 3">
    <name type="scientific">Qipengyuania profundimaris</name>
    <dbReference type="NCBI Taxonomy" id="3067652"/>
    <lineage>
        <taxon>Bacteria</taxon>
        <taxon>Pseudomonadati</taxon>
        <taxon>Pseudomonadota</taxon>
        <taxon>Alphaproteobacteria</taxon>
        <taxon>Sphingomonadales</taxon>
        <taxon>Erythrobacteraceae</taxon>
        <taxon>Qipengyuania</taxon>
    </lineage>
</organism>
<dbReference type="RefSeq" id="WP_305931492.1">
    <property type="nucleotide sequence ID" value="NZ_JAVAIM010000001.1"/>
</dbReference>
<dbReference type="EMBL" id="JAVAIM010000001">
    <property type="protein sequence ID" value="MDP4574040.1"/>
    <property type="molecule type" value="Genomic_DNA"/>
</dbReference>
<keyword evidence="3" id="KW-1185">Reference proteome</keyword>
<keyword evidence="1" id="KW-0732">Signal</keyword>
<feature type="chain" id="PRO_5046431310" evidence="1">
    <location>
        <begin position="22"/>
        <end position="219"/>
    </location>
</feature>
<evidence type="ECO:0000256" key="1">
    <source>
        <dbReference type="SAM" id="SignalP"/>
    </source>
</evidence>
<proteinExistence type="predicted"/>